<reference evidence="11" key="2">
    <citation type="submission" date="2025-05" db="UniProtKB">
        <authorList>
            <consortium name="EnsemblMetazoa"/>
        </authorList>
    </citation>
    <scope>IDENTIFICATION</scope>
    <source>
        <strain evidence="11">Foshan</strain>
    </source>
</reference>
<dbReference type="Pfam" id="PF02949">
    <property type="entry name" value="7tm_6"/>
    <property type="match status" value="1"/>
</dbReference>
<evidence type="ECO:0000313" key="12">
    <source>
        <dbReference type="Proteomes" id="UP000069940"/>
    </source>
</evidence>
<keyword evidence="4 10" id="KW-0812">Transmembrane</keyword>
<evidence type="ECO:0008006" key="13">
    <source>
        <dbReference type="Google" id="ProtNLM"/>
    </source>
</evidence>
<accession>A0ABM1XVD8</accession>
<sequence>MQELAVTIELQELLYRCVRSMEKALCVFMLIQFGTCIIMTCMTMMTLTLVSHDKGLLIKMLTMLSYVLFHIMVYSLLGTELITTSTSVADAIYGVHWYRWSIPEQRILLFMLSRSQQMAKLTTGKFFVLNRHTFGKTIQTAISYFTVLLQLYGSQ</sequence>
<keyword evidence="12" id="KW-1185">Reference proteome</keyword>
<keyword evidence="5" id="KW-0552">Olfaction</keyword>
<evidence type="ECO:0000256" key="9">
    <source>
        <dbReference type="ARBA" id="ARBA00023224"/>
    </source>
</evidence>
<dbReference type="GeneID" id="115263419"/>
<keyword evidence="2" id="KW-1003">Cell membrane</keyword>
<dbReference type="RefSeq" id="XP_062705837.1">
    <property type="nucleotide sequence ID" value="XM_062849853.1"/>
</dbReference>
<proteinExistence type="predicted"/>
<dbReference type="PANTHER" id="PTHR21137:SF35">
    <property type="entry name" value="ODORANT RECEPTOR 19A-RELATED"/>
    <property type="match status" value="1"/>
</dbReference>
<dbReference type="EnsemblMetazoa" id="AALFPA23_003245.R3486">
    <property type="protein sequence ID" value="AALFPA23_003245.P3486"/>
    <property type="gene ID" value="AALFPA23_003245"/>
</dbReference>
<evidence type="ECO:0000256" key="1">
    <source>
        <dbReference type="ARBA" id="ARBA00004651"/>
    </source>
</evidence>
<evidence type="ECO:0000256" key="10">
    <source>
        <dbReference type="SAM" id="Phobius"/>
    </source>
</evidence>
<feature type="transmembrane region" description="Helical" evidence="10">
    <location>
        <begin position="24"/>
        <end position="50"/>
    </location>
</feature>
<organism evidence="11 12">
    <name type="scientific">Aedes albopictus</name>
    <name type="common">Asian tiger mosquito</name>
    <name type="synonym">Stegomyia albopicta</name>
    <dbReference type="NCBI Taxonomy" id="7160"/>
    <lineage>
        <taxon>Eukaryota</taxon>
        <taxon>Metazoa</taxon>
        <taxon>Ecdysozoa</taxon>
        <taxon>Arthropoda</taxon>
        <taxon>Hexapoda</taxon>
        <taxon>Insecta</taxon>
        <taxon>Pterygota</taxon>
        <taxon>Neoptera</taxon>
        <taxon>Endopterygota</taxon>
        <taxon>Diptera</taxon>
        <taxon>Nematocera</taxon>
        <taxon>Culicoidea</taxon>
        <taxon>Culicidae</taxon>
        <taxon>Culicinae</taxon>
        <taxon>Aedini</taxon>
        <taxon>Aedes</taxon>
        <taxon>Stegomyia</taxon>
    </lineage>
</organism>
<keyword evidence="7 10" id="KW-0472">Membrane</keyword>
<keyword evidence="9" id="KW-0807">Transducer</keyword>
<evidence type="ECO:0000256" key="7">
    <source>
        <dbReference type="ARBA" id="ARBA00023136"/>
    </source>
</evidence>
<protein>
    <recommendedName>
        <fullName evidence="13">Odorant receptor</fullName>
    </recommendedName>
</protein>
<evidence type="ECO:0000313" key="11">
    <source>
        <dbReference type="EnsemblMetazoa" id="AALFPA23_003245.P3486"/>
    </source>
</evidence>
<dbReference type="Proteomes" id="UP000069940">
    <property type="component" value="Unassembled WGS sequence"/>
</dbReference>
<evidence type="ECO:0000256" key="5">
    <source>
        <dbReference type="ARBA" id="ARBA00022725"/>
    </source>
</evidence>
<feature type="transmembrane region" description="Helical" evidence="10">
    <location>
        <begin position="56"/>
        <end position="77"/>
    </location>
</feature>
<dbReference type="InterPro" id="IPR004117">
    <property type="entry name" value="7tm6_olfct_rcpt"/>
</dbReference>
<keyword evidence="6 10" id="KW-1133">Transmembrane helix</keyword>
<name>A0ABM1XVD8_AEDAL</name>
<evidence type="ECO:0000256" key="2">
    <source>
        <dbReference type="ARBA" id="ARBA00022475"/>
    </source>
</evidence>
<evidence type="ECO:0000256" key="8">
    <source>
        <dbReference type="ARBA" id="ARBA00023170"/>
    </source>
</evidence>
<reference evidence="12" key="1">
    <citation type="journal article" date="2015" name="Proc. Natl. Acad. Sci. U.S.A.">
        <title>Genome sequence of the Asian Tiger mosquito, Aedes albopictus, reveals insights into its biology, genetics, and evolution.</title>
        <authorList>
            <person name="Chen X.G."/>
            <person name="Jiang X."/>
            <person name="Gu J."/>
            <person name="Xu M."/>
            <person name="Wu Y."/>
            <person name="Deng Y."/>
            <person name="Zhang C."/>
            <person name="Bonizzoni M."/>
            <person name="Dermauw W."/>
            <person name="Vontas J."/>
            <person name="Armbruster P."/>
            <person name="Huang X."/>
            <person name="Yang Y."/>
            <person name="Zhang H."/>
            <person name="He W."/>
            <person name="Peng H."/>
            <person name="Liu Y."/>
            <person name="Wu K."/>
            <person name="Chen J."/>
            <person name="Lirakis M."/>
            <person name="Topalis P."/>
            <person name="Van Leeuwen T."/>
            <person name="Hall A.B."/>
            <person name="Jiang X."/>
            <person name="Thorpe C."/>
            <person name="Mueller R.L."/>
            <person name="Sun C."/>
            <person name="Waterhouse R.M."/>
            <person name="Yan G."/>
            <person name="Tu Z.J."/>
            <person name="Fang X."/>
            <person name="James A.A."/>
        </authorList>
    </citation>
    <scope>NUCLEOTIDE SEQUENCE [LARGE SCALE GENOMIC DNA]</scope>
    <source>
        <strain evidence="12">Foshan</strain>
    </source>
</reference>
<evidence type="ECO:0000256" key="3">
    <source>
        <dbReference type="ARBA" id="ARBA00022606"/>
    </source>
</evidence>
<evidence type="ECO:0000256" key="4">
    <source>
        <dbReference type="ARBA" id="ARBA00022692"/>
    </source>
</evidence>
<evidence type="ECO:0000256" key="6">
    <source>
        <dbReference type="ARBA" id="ARBA00022989"/>
    </source>
</evidence>
<comment type="subcellular location">
    <subcellularLocation>
        <location evidence="1">Cell membrane</location>
        <topology evidence="1">Multi-pass membrane protein</topology>
    </subcellularLocation>
</comment>
<dbReference type="PANTHER" id="PTHR21137">
    <property type="entry name" value="ODORANT RECEPTOR"/>
    <property type="match status" value="1"/>
</dbReference>
<keyword evidence="3" id="KW-0716">Sensory transduction</keyword>
<keyword evidence="8" id="KW-0675">Receptor</keyword>